<protein>
    <recommendedName>
        <fullName evidence="3">Chromo domain-containing protein</fullName>
    </recommendedName>
</protein>
<evidence type="ECO:0000313" key="1">
    <source>
        <dbReference type="EMBL" id="MBW0555027.1"/>
    </source>
</evidence>
<comment type="caution">
    <text evidence="1">The sequence shown here is derived from an EMBL/GenBank/DDBJ whole genome shotgun (WGS) entry which is preliminary data.</text>
</comment>
<organism evidence="1 2">
    <name type="scientific">Austropuccinia psidii MF-1</name>
    <dbReference type="NCBI Taxonomy" id="1389203"/>
    <lineage>
        <taxon>Eukaryota</taxon>
        <taxon>Fungi</taxon>
        <taxon>Dikarya</taxon>
        <taxon>Basidiomycota</taxon>
        <taxon>Pucciniomycotina</taxon>
        <taxon>Pucciniomycetes</taxon>
        <taxon>Pucciniales</taxon>
        <taxon>Sphaerophragmiaceae</taxon>
        <taxon>Austropuccinia</taxon>
    </lineage>
</organism>
<keyword evidence="2" id="KW-1185">Reference proteome</keyword>
<accession>A0A9Q3J3H3</accession>
<reference evidence="1" key="1">
    <citation type="submission" date="2021-03" db="EMBL/GenBank/DDBJ databases">
        <title>Draft genome sequence of rust myrtle Austropuccinia psidii MF-1, a brazilian biotype.</title>
        <authorList>
            <person name="Quecine M.C."/>
            <person name="Pachon D.M.R."/>
            <person name="Bonatelli M.L."/>
            <person name="Correr F.H."/>
            <person name="Franceschini L.M."/>
            <person name="Leite T.F."/>
            <person name="Margarido G.R.A."/>
            <person name="Almeida C.A."/>
            <person name="Ferrarezi J.A."/>
            <person name="Labate C.A."/>
        </authorList>
    </citation>
    <scope>NUCLEOTIDE SEQUENCE</scope>
    <source>
        <strain evidence="1">MF-1</strain>
    </source>
</reference>
<dbReference type="Proteomes" id="UP000765509">
    <property type="component" value="Unassembled WGS sequence"/>
</dbReference>
<sequence length="88" mass="10424">MKSRNIRLNGKDHRQYLIIFKGKTADEDKWLAEGAITDGALQWRRCIPSRRSEQSHELLSYFRQRVGQPVTQTRARAQQPKYHKLMVE</sequence>
<name>A0A9Q3J3H3_9BASI</name>
<dbReference type="EMBL" id="AVOT02061889">
    <property type="protein sequence ID" value="MBW0555027.1"/>
    <property type="molecule type" value="Genomic_DNA"/>
</dbReference>
<evidence type="ECO:0000313" key="2">
    <source>
        <dbReference type="Proteomes" id="UP000765509"/>
    </source>
</evidence>
<proteinExistence type="predicted"/>
<evidence type="ECO:0008006" key="3">
    <source>
        <dbReference type="Google" id="ProtNLM"/>
    </source>
</evidence>
<gene>
    <name evidence="1" type="ORF">O181_094742</name>
</gene>
<dbReference type="AlphaFoldDB" id="A0A9Q3J3H3"/>